<reference evidence="2" key="1">
    <citation type="submission" date="2020-09" db="EMBL/GenBank/DDBJ databases">
        <title>A novel bacterium of genus Paenibacillus, isolated from South China Sea.</title>
        <authorList>
            <person name="Huang H."/>
            <person name="Mo K."/>
            <person name="Hu Y."/>
        </authorList>
    </citation>
    <scope>NUCLEOTIDE SEQUENCE</scope>
    <source>
        <strain evidence="2">IB182363</strain>
    </source>
</reference>
<dbReference type="Pfam" id="PF03372">
    <property type="entry name" value="Exo_endo_phos"/>
    <property type="match status" value="1"/>
</dbReference>
<keyword evidence="3" id="KW-1185">Reference proteome</keyword>
<comment type="caution">
    <text evidence="2">The sequence shown here is derived from an EMBL/GenBank/DDBJ whole genome shotgun (WGS) entry which is preliminary data.</text>
</comment>
<keyword evidence="2" id="KW-0255">Endonuclease</keyword>
<evidence type="ECO:0000259" key="1">
    <source>
        <dbReference type="Pfam" id="PF03372"/>
    </source>
</evidence>
<evidence type="ECO:0000313" key="3">
    <source>
        <dbReference type="Proteomes" id="UP000639396"/>
    </source>
</evidence>
<proteinExistence type="predicted"/>
<dbReference type="GO" id="GO:0004519">
    <property type="term" value="F:endonuclease activity"/>
    <property type="evidence" value="ECO:0007669"/>
    <property type="project" value="UniProtKB-KW"/>
</dbReference>
<dbReference type="InterPro" id="IPR050410">
    <property type="entry name" value="CCR4/nocturin_mRNA_transcr"/>
</dbReference>
<dbReference type="RefSeq" id="WP_190925583.1">
    <property type="nucleotide sequence ID" value="NZ_JACXJA010000006.1"/>
</dbReference>
<protein>
    <submittedName>
        <fullName evidence="2">Endonuclease/exonuclease/phosphatase family protein</fullName>
    </submittedName>
</protein>
<keyword evidence="2" id="KW-0540">Nuclease</keyword>
<dbReference type="InterPro" id="IPR036691">
    <property type="entry name" value="Endo/exonu/phosph_ase_sf"/>
</dbReference>
<keyword evidence="2" id="KW-0378">Hydrolase</keyword>
<dbReference type="InterPro" id="IPR005135">
    <property type="entry name" value="Endo/exonuclease/phosphatase"/>
</dbReference>
<dbReference type="CDD" id="cd09083">
    <property type="entry name" value="EEP-1"/>
    <property type="match status" value="1"/>
</dbReference>
<accession>A0A927C856</accession>
<sequence length="280" mass="31473">MQLSVMTFNLRRQTTKDGGNAWTFRKTYAADIVKRYRPTVAGTQEGFREMLTVLEQQLPGYAWIGEGRNEGSADEHNAILYLTEELEVADWGQFWLSEHPEGPVAKCWGASHHRICTWAHFRSRQDPDRQFLHYNTHLDHSSQEAREKGVRLLWQRLSDHRARTGLPVLLTGDMNAEPDNPAIAYLRGQSDPGSENRSLTDAYSILTEPPGTSFHSFEGGAEGEPIDYIFGTSEVRFDDVCIIRDQYDGIYPSDHYPVAAKATLSGSPVQAAKREGGESA</sequence>
<dbReference type="EMBL" id="JACXJA010000006">
    <property type="protein sequence ID" value="MBD2861501.1"/>
    <property type="molecule type" value="Genomic_DNA"/>
</dbReference>
<dbReference type="GO" id="GO:0000175">
    <property type="term" value="F:3'-5'-RNA exonuclease activity"/>
    <property type="evidence" value="ECO:0007669"/>
    <property type="project" value="TreeGrafter"/>
</dbReference>
<dbReference type="Gene3D" id="3.60.10.10">
    <property type="entry name" value="Endonuclease/exonuclease/phosphatase"/>
    <property type="match status" value="1"/>
</dbReference>
<name>A0A927C856_9BACL</name>
<dbReference type="PANTHER" id="PTHR12121">
    <property type="entry name" value="CARBON CATABOLITE REPRESSOR PROTEIN 4"/>
    <property type="match status" value="1"/>
</dbReference>
<evidence type="ECO:0000313" key="2">
    <source>
        <dbReference type="EMBL" id="MBD2861501.1"/>
    </source>
</evidence>
<organism evidence="2 3">
    <name type="scientific">Paenibacillus oceani</name>
    <dbReference type="NCBI Taxonomy" id="2772510"/>
    <lineage>
        <taxon>Bacteria</taxon>
        <taxon>Bacillati</taxon>
        <taxon>Bacillota</taxon>
        <taxon>Bacilli</taxon>
        <taxon>Bacillales</taxon>
        <taxon>Paenibacillaceae</taxon>
        <taxon>Paenibacillus</taxon>
    </lineage>
</organism>
<dbReference type="SUPFAM" id="SSF56219">
    <property type="entry name" value="DNase I-like"/>
    <property type="match status" value="1"/>
</dbReference>
<gene>
    <name evidence="2" type="ORF">IDH45_05795</name>
</gene>
<dbReference type="AlphaFoldDB" id="A0A927C856"/>
<dbReference type="Proteomes" id="UP000639396">
    <property type="component" value="Unassembled WGS sequence"/>
</dbReference>
<feature type="domain" description="Endonuclease/exonuclease/phosphatase" evidence="1">
    <location>
        <begin position="6"/>
        <end position="255"/>
    </location>
</feature>
<dbReference type="PANTHER" id="PTHR12121:SF36">
    <property type="entry name" value="ENDONUCLEASE_EXONUCLEASE_PHOSPHATASE DOMAIN-CONTAINING PROTEIN"/>
    <property type="match status" value="1"/>
</dbReference>